<dbReference type="EMBL" id="CAEZXL010000005">
    <property type="protein sequence ID" value="CAB4678355.1"/>
    <property type="molecule type" value="Genomic_DNA"/>
</dbReference>
<evidence type="ECO:0000313" key="2">
    <source>
        <dbReference type="EMBL" id="CAB4678355.1"/>
    </source>
</evidence>
<gene>
    <name evidence="2" type="ORF">UFOPK2373_00070</name>
</gene>
<evidence type="ECO:0000256" key="1">
    <source>
        <dbReference type="SAM" id="MobiDB-lite"/>
    </source>
</evidence>
<name>A0A6J6N0G9_9ZZZZ</name>
<feature type="region of interest" description="Disordered" evidence="1">
    <location>
        <begin position="1"/>
        <end position="25"/>
    </location>
</feature>
<organism evidence="2">
    <name type="scientific">freshwater metagenome</name>
    <dbReference type="NCBI Taxonomy" id="449393"/>
    <lineage>
        <taxon>unclassified sequences</taxon>
        <taxon>metagenomes</taxon>
        <taxon>ecological metagenomes</taxon>
    </lineage>
</organism>
<accession>A0A6J6N0G9</accession>
<feature type="compositionally biased region" description="Polar residues" evidence="1">
    <location>
        <begin position="1"/>
        <end position="12"/>
    </location>
</feature>
<dbReference type="AlphaFoldDB" id="A0A6J6N0G9"/>
<reference evidence="2" key="1">
    <citation type="submission" date="2020-05" db="EMBL/GenBank/DDBJ databases">
        <authorList>
            <person name="Chiriac C."/>
            <person name="Salcher M."/>
            <person name="Ghai R."/>
            <person name="Kavagutti S V."/>
        </authorList>
    </citation>
    <scope>NUCLEOTIDE SEQUENCE</scope>
</reference>
<sequence length="101" mass="10566">MRSESSEFTVPANTGEPASFSTRAASPVSMDSLTLAEPEITIPSIAITDPGLTTIWSPALILKTGMVTYFSPLRTSAVSGSMLCNAPKAFDALITADISIQ</sequence>
<proteinExistence type="predicted"/>
<protein>
    <submittedName>
        <fullName evidence="2">Unannotated protein</fullName>
    </submittedName>
</protein>